<dbReference type="SMART" id="SM00382">
    <property type="entry name" value="AAA"/>
    <property type="match status" value="1"/>
</dbReference>
<protein>
    <submittedName>
        <fullName evidence="3">AAA family ATPase</fullName>
    </submittedName>
</protein>
<evidence type="ECO:0000313" key="3">
    <source>
        <dbReference type="EMBL" id="KAK1856293.1"/>
    </source>
</evidence>
<evidence type="ECO:0000259" key="2">
    <source>
        <dbReference type="SMART" id="SM00382"/>
    </source>
</evidence>
<dbReference type="InterPro" id="IPR027417">
    <property type="entry name" value="P-loop_NTPase"/>
</dbReference>
<gene>
    <name evidence="3" type="ORF">CCHR01_01041</name>
</gene>
<dbReference type="InterPro" id="IPR054289">
    <property type="entry name" value="DUF7025"/>
</dbReference>
<proteinExistence type="predicted"/>
<dbReference type="GO" id="GO:0016887">
    <property type="term" value="F:ATP hydrolysis activity"/>
    <property type="evidence" value="ECO:0007669"/>
    <property type="project" value="InterPro"/>
</dbReference>
<reference evidence="3" key="1">
    <citation type="submission" date="2023-01" db="EMBL/GenBank/DDBJ databases">
        <title>Colletotrichum chrysophilum M932 genome sequence.</title>
        <authorList>
            <person name="Baroncelli R."/>
        </authorList>
    </citation>
    <scope>NUCLEOTIDE SEQUENCE</scope>
    <source>
        <strain evidence="3">M932</strain>
    </source>
</reference>
<evidence type="ECO:0000313" key="4">
    <source>
        <dbReference type="Proteomes" id="UP001243330"/>
    </source>
</evidence>
<dbReference type="SUPFAM" id="SSF52540">
    <property type="entry name" value="P-loop containing nucleoside triphosphate hydrolases"/>
    <property type="match status" value="1"/>
</dbReference>
<dbReference type="Proteomes" id="UP001243330">
    <property type="component" value="Unassembled WGS sequence"/>
</dbReference>
<organism evidence="3 4">
    <name type="scientific">Colletotrichum chrysophilum</name>
    <dbReference type="NCBI Taxonomy" id="1836956"/>
    <lineage>
        <taxon>Eukaryota</taxon>
        <taxon>Fungi</taxon>
        <taxon>Dikarya</taxon>
        <taxon>Ascomycota</taxon>
        <taxon>Pezizomycotina</taxon>
        <taxon>Sordariomycetes</taxon>
        <taxon>Hypocreomycetidae</taxon>
        <taxon>Glomerellales</taxon>
        <taxon>Glomerellaceae</taxon>
        <taxon>Colletotrichum</taxon>
        <taxon>Colletotrichum gloeosporioides species complex</taxon>
    </lineage>
</organism>
<feature type="region of interest" description="Disordered" evidence="1">
    <location>
        <begin position="246"/>
        <end position="265"/>
    </location>
</feature>
<dbReference type="Gene3D" id="3.40.50.300">
    <property type="entry name" value="P-loop containing nucleotide triphosphate hydrolases"/>
    <property type="match status" value="1"/>
</dbReference>
<evidence type="ECO:0000256" key="1">
    <source>
        <dbReference type="SAM" id="MobiDB-lite"/>
    </source>
</evidence>
<feature type="domain" description="AAA+ ATPase" evidence="2">
    <location>
        <begin position="358"/>
        <end position="486"/>
    </location>
</feature>
<accession>A0AAD9EPX2</accession>
<dbReference type="PANTHER" id="PTHR46411:SF3">
    <property type="entry name" value="AAA+ ATPASE DOMAIN-CONTAINING PROTEIN"/>
    <property type="match status" value="1"/>
</dbReference>
<dbReference type="InterPro" id="IPR003593">
    <property type="entry name" value="AAA+_ATPase"/>
</dbReference>
<dbReference type="PANTHER" id="PTHR46411">
    <property type="entry name" value="FAMILY ATPASE, PUTATIVE-RELATED"/>
    <property type="match status" value="1"/>
</dbReference>
<name>A0AAD9EPX2_9PEZI</name>
<dbReference type="EMBL" id="JAQOWY010000010">
    <property type="protein sequence ID" value="KAK1856293.1"/>
    <property type="molecule type" value="Genomic_DNA"/>
</dbReference>
<dbReference type="Pfam" id="PF00004">
    <property type="entry name" value="AAA"/>
    <property type="match status" value="1"/>
</dbReference>
<comment type="caution">
    <text evidence="3">The sequence shown here is derived from an EMBL/GenBank/DDBJ whole genome shotgun (WGS) entry which is preliminary data.</text>
</comment>
<dbReference type="CDD" id="cd19481">
    <property type="entry name" value="RecA-like_protease"/>
    <property type="match status" value="1"/>
</dbReference>
<sequence>MEERLISQLEIQSSTLRSAFIEIATGLVNINLHQDPIIIPDPYVEIYHCQRRIQDAIDASKDKSLRDQLQLLQKFREDYMARTITDLQALEPNGLITFDLLSFIFAPGHSVVLTNRYLSHLPTHWIALLHSCHFIKDPNKEEKNLELELRLKYTGFNGTVFGSVNTTIKLSHFIGTKNITELPVYPIKYHSDPHILLDSLKVRGSEYSRLCLGGSGTPLTQNIFGSHIYYRGPVWEVRVNDETRRQRPVSWSRSPPGHPNLPSSCNVSQEVEEFTGIPSEKLTEMDLASLPSIIPGFSLAHRSWGFFLISHIGQIRWNEQAFDSLHLEPRRKDAVWRLVREHRLGTSLFDDIVAGKGRGLVFLLHGPPGSGKTMTAAEVIAESLQCPVYYTSGGDLGLRMWDIESNLSRVFKRMQRWGAILLFDEADTFMAQRSEDNIERNALVSILLRMLEYQSGVMFLTTNRIEDFDTAFFSRIHVRLEFDKPGAPQRTLIWSYLAEKDGHAISQEEFAKLGSLPMDGRRIKNVLRVATLLCRSRDAAGKTTVDDVKNSLRISAGDPNDEGVEQAIQDFCG</sequence>
<dbReference type="InterPro" id="IPR003959">
    <property type="entry name" value="ATPase_AAA_core"/>
</dbReference>
<keyword evidence="4" id="KW-1185">Reference proteome</keyword>
<dbReference type="Pfam" id="PF22942">
    <property type="entry name" value="DUF7025"/>
    <property type="match status" value="1"/>
</dbReference>
<dbReference type="GO" id="GO:0005524">
    <property type="term" value="F:ATP binding"/>
    <property type="evidence" value="ECO:0007669"/>
    <property type="project" value="InterPro"/>
</dbReference>
<dbReference type="AlphaFoldDB" id="A0AAD9EPX2"/>